<protein>
    <submittedName>
        <fullName evidence="1">Uncharacterized protein</fullName>
    </submittedName>
</protein>
<gene>
    <name evidence="1" type="ORF">HHO47_02330</name>
</gene>
<name>A0A7Y0DQE9_9GAMM</name>
<evidence type="ECO:0000313" key="2">
    <source>
        <dbReference type="Proteomes" id="UP000570493"/>
    </source>
</evidence>
<sequence length="60" mass="6852">MLNQTQIVNEIDFLGFGYDFLLDSNGRILSHPDIKFNDQGMMAKLFGKSLTLKLYLLLLS</sequence>
<evidence type="ECO:0000313" key="1">
    <source>
        <dbReference type="EMBL" id="NMM39703.1"/>
    </source>
</evidence>
<reference evidence="1" key="1">
    <citation type="submission" date="2020-04" db="EMBL/GenBank/DDBJ databases">
        <title>Genome Sequencing for Pseudoaltermonas arctica.</title>
        <authorList>
            <person name="Elkins N.S."/>
        </authorList>
    </citation>
    <scope>NUCLEOTIDE SEQUENCE [LARGE SCALE GENOMIC DNA]</scope>
    <source>
        <strain evidence="1">NEC-BIFX-2020_0012</strain>
    </source>
</reference>
<accession>A0A7Y0DQE9</accession>
<dbReference type="Gene3D" id="3.30.450.20">
    <property type="entry name" value="PAS domain"/>
    <property type="match status" value="1"/>
</dbReference>
<organism evidence="1 2">
    <name type="scientific">Pseudoalteromonas arctica</name>
    <dbReference type="NCBI Taxonomy" id="394751"/>
    <lineage>
        <taxon>Bacteria</taxon>
        <taxon>Pseudomonadati</taxon>
        <taxon>Pseudomonadota</taxon>
        <taxon>Gammaproteobacteria</taxon>
        <taxon>Alteromonadales</taxon>
        <taxon>Pseudoalteromonadaceae</taxon>
        <taxon>Pseudoalteromonas</taxon>
    </lineage>
</organism>
<dbReference type="Proteomes" id="UP000570493">
    <property type="component" value="Unassembled WGS sequence"/>
</dbReference>
<dbReference type="EMBL" id="JABBMT010000002">
    <property type="protein sequence ID" value="NMM39703.1"/>
    <property type="molecule type" value="Genomic_DNA"/>
</dbReference>
<dbReference type="AlphaFoldDB" id="A0A7Y0DQE9"/>
<proteinExistence type="predicted"/>
<dbReference type="RefSeq" id="WP_169018270.1">
    <property type="nucleotide sequence ID" value="NZ_JABBMT010000002.1"/>
</dbReference>
<keyword evidence="2" id="KW-1185">Reference proteome</keyword>
<comment type="caution">
    <text evidence="1">The sequence shown here is derived from an EMBL/GenBank/DDBJ whole genome shotgun (WGS) entry which is preliminary data.</text>
</comment>